<keyword evidence="8" id="KW-0378">Hydrolase</keyword>
<dbReference type="Gene3D" id="2.40.50.120">
    <property type="match status" value="1"/>
</dbReference>
<accession>A0A443S7W7</accession>
<dbReference type="AlphaFoldDB" id="A0A443S7W7"/>
<dbReference type="Proteomes" id="UP000288716">
    <property type="component" value="Unassembled WGS sequence"/>
</dbReference>
<reference evidence="8 9" key="1">
    <citation type="journal article" date="2018" name="Gigascience">
        <title>Genomes of trombidid mites reveal novel predicted allergens and laterally-transferred genes associated with secondary metabolism.</title>
        <authorList>
            <person name="Dong X."/>
            <person name="Chaisiri K."/>
            <person name="Xia D."/>
            <person name="Armstrong S.D."/>
            <person name="Fang Y."/>
            <person name="Donnelly M.J."/>
            <person name="Kadowaki T."/>
            <person name="McGarry J.W."/>
            <person name="Darby A.C."/>
            <person name="Makepeace B.L."/>
        </authorList>
    </citation>
    <scope>NUCLEOTIDE SEQUENCE [LARGE SCALE GENOMIC DNA]</scope>
    <source>
        <strain evidence="8">UoL-UT</strain>
    </source>
</reference>
<dbReference type="GO" id="GO:0005615">
    <property type="term" value="C:extracellular space"/>
    <property type="evidence" value="ECO:0007669"/>
    <property type="project" value="TreeGrafter"/>
</dbReference>
<evidence type="ECO:0000313" key="9">
    <source>
        <dbReference type="Proteomes" id="UP000288716"/>
    </source>
</evidence>
<dbReference type="PROSITE" id="PS50189">
    <property type="entry name" value="NTR"/>
    <property type="match status" value="1"/>
</dbReference>
<keyword evidence="6" id="KW-0732">Signal</keyword>
<dbReference type="InterPro" id="IPR001134">
    <property type="entry name" value="Netrin_domain"/>
</dbReference>
<evidence type="ECO:0000256" key="2">
    <source>
        <dbReference type="ARBA" id="ARBA00022525"/>
    </source>
</evidence>
<evidence type="ECO:0000256" key="5">
    <source>
        <dbReference type="PIRSR" id="PIRSR601820-3"/>
    </source>
</evidence>
<evidence type="ECO:0000256" key="1">
    <source>
        <dbReference type="ARBA" id="ARBA00004613"/>
    </source>
</evidence>
<keyword evidence="8" id="KW-0645">Protease</keyword>
<dbReference type="GO" id="GO:0002020">
    <property type="term" value="F:protease binding"/>
    <property type="evidence" value="ECO:0007669"/>
    <property type="project" value="TreeGrafter"/>
</dbReference>
<dbReference type="PANTHER" id="PTHR11844">
    <property type="entry name" value="METALLOPROTEASE INHIBITOR"/>
    <property type="match status" value="1"/>
</dbReference>
<proteinExistence type="predicted"/>
<dbReference type="InterPro" id="IPR008993">
    <property type="entry name" value="TIMP-like_OB-fold"/>
</dbReference>
<dbReference type="SUPFAM" id="SSF50242">
    <property type="entry name" value="TIMP-like"/>
    <property type="match status" value="1"/>
</dbReference>
<evidence type="ECO:0000256" key="3">
    <source>
        <dbReference type="ARBA" id="ARBA00023157"/>
    </source>
</evidence>
<evidence type="ECO:0000313" key="8">
    <source>
        <dbReference type="EMBL" id="RWS23601.1"/>
    </source>
</evidence>
<dbReference type="GO" id="GO:0046872">
    <property type="term" value="F:metal ion binding"/>
    <property type="evidence" value="ECO:0007669"/>
    <property type="project" value="UniProtKB-KW"/>
</dbReference>
<feature type="domain" description="NTR" evidence="7">
    <location>
        <begin position="21"/>
        <end position="136"/>
    </location>
</feature>
<dbReference type="PROSITE" id="PS51257">
    <property type="entry name" value="PROKAR_LIPOPROTEIN"/>
    <property type="match status" value="1"/>
</dbReference>
<feature type="binding site" evidence="4">
    <location>
        <position position="21"/>
    </location>
    <ligand>
        <name>Zn(2+)</name>
        <dbReference type="ChEBI" id="CHEBI:29105"/>
        <note>ligand shared with metalloproteinase partner</note>
    </ligand>
</feature>
<dbReference type="EMBL" id="NCKV01006171">
    <property type="protein sequence ID" value="RWS23601.1"/>
    <property type="molecule type" value="Genomic_DNA"/>
</dbReference>
<feature type="chain" id="PRO_5019185185" evidence="6">
    <location>
        <begin position="21"/>
        <end position="138"/>
    </location>
</feature>
<keyword evidence="8" id="KW-0482">Metalloprotease</keyword>
<evidence type="ECO:0000259" key="7">
    <source>
        <dbReference type="PROSITE" id="PS50189"/>
    </source>
</evidence>
<dbReference type="GO" id="GO:0006508">
    <property type="term" value="P:proteolysis"/>
    <property type="evidence" value="ECO:0007669"/>
    <property type="project" value="UniProtKB-KW"/>
</dbReference>
<keyword evidence="2" id="KW-0964">Secreted</keyword>
<feature type="disulfide bond" evidence="5">
    <location>
        <begin position="21"/>
        <end position="85"/>
    </location>
</feature>
<feature type="disulfide bond" evidence="5">
    <location>
        <begin position="23"/>
        <end position="111"/>
    </location>
</feature>
<feature type="signal peptide" evidence="6">
    <location>
        <begin position="1"/>
        <end position="20"/>
    </location>
</feature>
<name>A0A443S7W7_9ACAR</name>
<sequence length="138" mass="15598">MNKCFIYFVFLLSSIAVALACLCARETRLQTYCRNGTNVVVVNVGNYTEKGYEYVYDVTVEKVIKSTEDVSGIKKLVSLKYQAMCGVDDLSNQKLLITAQVAKGSFSVIICDFVRRWNNLTDEQKAEYSSFKQQDCVV</sequence>
<protein>
    <submittedName>
        <fullName evidence="8">Tissue inhibitor of metalloproteases-like protein</fullName>
    </submittedName>
</protein>
<dbReference type="GO" id="GO:0051045">
    <property type="term" value="P:negative regulation of membrane protein ectodomain proteolysis"/>
    <property type="evidence" value="ECO:0007669"/>
    <property type="project" value="TreeGrafter"/>
</dbReference>
<dbReference type="Pfam" id="PF00965">
    <property type="entry name" value="TIMP"/>
    <property type="match status" value="1"/>
</dbReference>
<feature type="disulfide bond" evidence="5">
    <location>
        <begin position="33"/>
        <end position="136"/>
    </location>
</feature>
<dbReference type="InterPro" id="IPR001820">
    <property type="entry name" value="TIMP"/>
</dbReference>
<evidence type="ECO:0000256" key="4">
    <source>
        <dbReference type="PIRSR" id="PIRSR601820-1"/>
    </source>
</evidence>
<keyword evidence="4" id="KW-0862">Zinc</keyword>
<dbReference type="GO" id="GO:0008237">
    <property type="term" value="F:metallopeptidase activity"/>
    <property type="evidence" value="ECO:0007669"/>
    <property type="project" value="UniProtKB-KW"/>
</dbReference>
<keyword evidence="9" id="KW-1185">Reference proteome</keyword>
<comment type="subcellular location">
    <subcellularLocation>
        <location evidence="1">Secreted</location>
    </subcellularLocation>
</comment>
<gene>
    <name evidence="8" type="ORF">B4U80_13346</name>
</gene>
<keyword evidence="3 5" id="KW-1015">Disulfide bond</keyword>
<comment type="caution">
    <text evidence="8">The sequence shown here is derived from an EMBL/GenBank/DDBJ whole genome shotgun (WGS) entry which is preliminary data.</text>
</comment>
<evidence type="ECO:0000256" key="6">
    <source>
        <dbReference type="SAM" id="SignalP"/>
    </source>
</evidence>
<dbReference type="PANTHER" id="PTHR11844:SF33">
    <property type="entry name" value="TISSUE INHIBITOR OF METALLOPROTEINASE"/>
    <property type="match status" value="1"/>
</dbReference>
<dbReference type="OrthoDB" id="6041373at2759"/>
<dbReference type="GO" id="GO:0008191">
    <property type="term" value="F:metalloendopeptidase inhibitor activity"/>
    <property type="evidence" value="ECO:0007669"/>
    <property type="project" value="InterPro"/>
</dbReference>
<keyword evidence="4" id="KW-0479">Metal-binding</keyword>
<organism evidence="8 9">
    <name type="scientific">Leptotrombidium deliense</name>
    <dbReference type="NCBI Taxonomy" id="299467"/>
    <lineage>
        <taxon>Eukaryota</taxon>
        <taxon>Metazoa</taxon>
        <taxon>Ecdysozoa</taxon>
        <taxon>Arthropoda</taxon>
        <taxon>Chelicerata</taxon>
        <taxon>Arachnida</taxon>
        <taxon>Acari</taxon>
        <taxon>Acariformes</taxon>
        <taxon>Trombidiformes</taxon>
        <taxon>Prostigmata</taxon>
        <taxon>Anystina</taxon>
        <taxon>Parasitengona</taxon>
        <taxon>Trombiculoidea</taxon>
        <taxon>Trombiculidae</taxon>
        <taxon>Leptotrombidium</taxon>
    </lineage>
</organism>
<dbReference type="VEuPathDB" id="VectorBase:LDEU008439"/>
<dbReference type="GO" id="GO:0031012">
    <property type="term" value="C:extracellular matrix"/>
    <property type="evidence" value="ECO:0007669"/>
    <property type="project" value="TreeGrafter"/>
</dbReference>